<name>A0ABU0SKF6_9ACTN</name>
<sequence length="49" mass="5249">MAGAGPKYGLVFVDRPLSTPVHLRTGLIYQALGVIYEVGSLVHVFTTTC</sequence>
<protein>
    <submittedName>
        <fullName evidence="1">Uncharacterized protein</fullName>
    </submittedName>
</protein>
<proteinExistence type="predicted"/>
<reference evidence="1 2" key="1">
    <citation type="submission" date="2023-07" db="EMBL/GenBank/DDBJ databases">
        <title>Comparative genomics of wheat-associated soil bacteria to identify genetic determinants of phenazine resistance.</title>
        <authorList>
            <person name="Mouncey N."/>
        </authorList>
    </citation>
    <scope>NUCLEOTIDE SEQUENCE [LARGE SCALE GENOMIC DNA]</scope>
    <source>
        <strain evidence="1 2">V2I4</strain>
    </source>
</reference>
<dbReference type="EMBL" id="JAUSZI010000002">
    <property type="protein sequence ID" value="MDQ1023004.1"/>
    <property type="molecule type" value="Genomic_DNA"/>
</dbReference>
<accession>A0ABU0SKF6</accession>
<dbReference type="Proteomes" id="UP001230328">
    <property type="component" value="Unassembled WGS sequence"/>
</dbReference>
<comment type="caution">
    <text evidence="1">The sequence shown here is derived from an EMBL/GenBank/DDBJ whole genome shotgun (WGS) entry which is preliminary data.</text>
</comment>
<gene>
    <name evidence="1" type="ORF">QF035_000586</name>
</gene>
<evidence type="ECO:0000313" key="2">
    <source>
        <dbReference type="Proteomes" id="UP001230328"/>
    </source>
</evidence>
<evidence type="ECO:0000313" key="1">
    <source>
        <dbReference type="EMBL" id="MDQ1023004.1"/>
    </source>
</evidence>
<keyword evidence="2" id="KW-1185">Reference proteome</keyword>
<organism evidence="1 2">
    <name type="scientific">Streptomyces umbrinus</name>
    <dbReference type="NCBI Taxonomy" id="67370"/>
    <lineage>
        <taxon>Bacteria</taxon>
        <taxon>Bacillati</taxon>
        <taxon>Actinomycetota</taxon>
        <taxon>Actinomycetes</taxon>
        <taxon>Kitasatosporales</taxon>
        <taxon>Streptomycetaceae</taxon>
        <taxon>Streptomyces</taxon>
        <taxon>Streptomyces phaeochromogenes group</taxon>
    </lineage>
</organism>
<dbReference type="RefSeq" id="WP_307517920.1">
    <property type="nucleotide sequence ID" value="NZ_JAUSZI010000002.1"/>
</dbReference>